<gene>
    <name evidence="1" type="ORF">ML462_15355</name>
</gene>
<name>A0A9X1V7P9_9FLAO</name>
<dbReference type="PROSITE" id="PS51257">
    <property type="entry name" value="PROKAR_LIPOPROTEIN"/>
    <property type="match status" value="1"/>
</dbReference>
<dbReference type="EMBL" id="JAKVTV010000007">
    <property type="protein sequence ID" value="MCH4824549.1"/>
    <property type="molecule type" value="Genomic_DNA"/>
</dbReference>
<dbReference type="AlphaFoldDB" id="A0A9X1V7P9"/>
<reference evidence="1" key="1">
    <citation type="submission" date="2022-03" db="EMBL/GenBank/DDBJ databases">
        <title>Gramella crocea sp. nov., isolated from activated sludge of a seafood processing plant.</title>
        <authorList>
            <person name="Zhang X."/>
        </authorList>
    </citation>
    <scope>NUCLEOTIDE SEQUENCE</scope>
    <source>
        <strain evidence="1">YJ019</strain>
    </source>
</reference>
<sequence length="156" mass="17999">MNRIKFTIVVLLIGQFFFTSCGEKSDQSEKTVNSIEKKTIILDITKIINKTEQEVTSVLGNSEKNEIIKGYPCENEKCKRAFYKDGKIEIIFKNEKASRITINNISDLTNNDNALERIGLENKKPTFKNPENVIRWENINNISEISFFPDYILIKS</sequence>
<keyword evidence="2" id="KW-1185">Reference proteome</keyword>
<evidence type="ECO:0008006" key="3">
    <source>
        <dbReference type="Google" id="ProtNLM"/>
    </source>
</evidence>
<comment type="caution">
    <text evidence="1">The sequence shown here is derived from an EMBL/GenBank/DDBJ whole genome shotgun (WGS) entry which is preliminary data.</text>
</comment>
<protein>
    <recommendedName>
        <fullName evidence="3">Lipoprotein</fullName>
    </recommendedName>
</protein>
<dbReference type="RefSeq" id="WP_240714717.1">
    <property type="nucleotide sequence ID" value="NZ_JAKVTV010000007.1"/>
</dbReference>
<proteinExistence type="predicted"/>
<evidence type="ECO:0000313" key="1">
    <source>
        <dbReference type="EMBL" id="MCH4824549.1"/>
    </source>
</evidence>
<organism evidence="1 2">
    <name type="scientific">Christiangramia lutea</name>
    <dbReference type="NCBI Taxonomy" id="1607951"/>
    <lineage>
        <taxon>Bacteria</taxon>
        <taxon>Pseudomonadati</taxon>
        <taxon>Bacteroidota</taxon>
        <taxon>Flavobacteriia</taxon>
        <taxon>Flavobacteriales</taxon>
        <taxon>Flavobacteriaceae</taxon>
        <taxon>Christiangramia</taxon>
    </lineage>
</organism>
<accession>A0A9X1V7P9</accession>
<dbReference type="Proteomes" id="UP001139226">
    <property type="component" value="Unassembled WGS sequence"/>
</dbReference>
<evidence type="ECO:0000313" key="2">
    <source>
        <dbReference type="Proteomes" id="UP001139226"/>
    </source>
</evidence>